<keyword evidence="5" id="KW-1185">Reference proteome</keyword>
<dbReference type="Pfam" id="PF14541">
    <property type="entry name" value="TAXi_C"/>
    <property type="match status" value="1"/>
</dbReference>
<name>A0AAD8W7E4_LOLMU</name>
<dbReference type="PANTHER" id="PTHR47967">
    <property type="entry name" value="OS07G0603500 PROTEIN-RELATED"/>
    <property type="match status" value="1"/>
</dbReference>
<dbReference type="EMBL" id="JAUUTY010000004">
    <property type="protein sequence ID" value="KAK1646396.1"/>
    <property type="molecule type" value="Genomic_DNA"/>
</dbReference>
<dbReference type="InterPro" id="IPR051708">
    <property type="entry name" value="Plant_Aspart_Prot_A1"/>
</dbReference>
<dbReference type="InterPro" id="IPR021109">
    <property type="entry name" value="Peptidase_aspartic_dom_sf"/>
</dbReference>
<dbReference type="InterPro" id="IPR032799">
    <property type="entry name" value="TAXi_C"/>
</dbReference>
<protein>
    <recommendedName>
        <fullName evidence="3">Peptidase A1 domain-containing protein</fullName>
    </recommendedName>
</protein>
<accession>A0AAD8W7E4</accession>
<keyword evidence="1" id="KW-0645">Protease</keyword>
<evidence type="ECO:0000259" key="3">
    <source>
        <dbReference type="PROSITE" id="PS51767"/>
    </source>
</evidence>
<dbReference type="AlphaFoldDB" id="A0AAD8W7E4"/>
<sequence length="147" mass="15977">MFCRIEVPTLEVQVSGHGQRRHHRRRRHQVHAALGPVYAAMRDAFRRRVRVPVSAPLGGFDTCYNVTVRVPSVALALSGGPAVTLPEENVMIHSSSGSVTCLAMAAGPLDGVNAGLNVLASMQQQNHRVLFDVANRRVGFSCEFCTT</sequence>
<proteinExistence type="predicted"/>
<dbReference type="Proteomes" id="UP001231189">
    <property type="component" value="Unassembled WGS sequence"/>
</dbReference>
<dbReference type="GO" id="GO:0008233">
    <property type="term" value="F:peptidase activity"/>
    <property type="evidence" value="ECO:0007669"/>
    <property type="project" value="UniProtKB-KW"/>
</dbReference>
<dbReference type="Gene3D" id="2.40.70.10">
    <property type="entry name" value="Acid Proteases"/>
    <property type="match status" value="1"/>
</dbReference>
<feature type="domain" description="Peptidase A1" evidence="3">
    <location>
        <begin position="1"/>
        <end position="141"/>
    </location>
</feature>
<gene>
    <name evidence="4" type="ORF">QYE76_064201</name>
</gene>
<keyword evidence="2" id="KW-0378">Hydrolase</keyword>
<evidence type="ECO:0000313" key="4">
    <source>
        <dbReference type="EMBL" id="KAK1646396.1"/>
    </source>
</evidence>
<dbReference type="GO" id="GO:0006508">
    <property type="term" value="P:proteolysis"/>
    <property type="evidence" value="ECO:0007669"/>
    <property type="project" value="UniProtKB-KW"/>
</dbReference>
<dbReference type="PROSITE" id="PS51767">
    <property type="entry name" value="PEPTIDASE_A1"/>
    <property type="match status" value="1"/>
</dbReference>
<dbReference type="SUPFAM" id="SSF50630">
    <property type="entry name" value="Acid proteases"/>
    <property type="match status" value="1"/>
</dbReference>
<evidence type="ECO:0000313" key="5">
    <source>
        <dbReference type="Proteomes" id="UP001231189"/>
    </source>
</evidence>
<reference evidence="4" key="1">
    <citation type="submission" date="2023-07" db="EMBL/GenBank/DDBJ databases">
        <title>A chromosome-level genome assembly of Lolium multiflorum.</title>
        <authorList>
            <person name="Chen Y."/>
            <person name="Copetti D."/>
            <person name="Kolliker R."/>
            <person name="Studer B."/>
        </authorList>
    </citation>
    <scope>NUCLEOTIDE SEQUENCE</scope>
    <source>
        <strain evidence="4">02402/16</strain>
        <tissue evidence="4">Leaf</tissue>
    </source>
</reference>
<evidence type="ECO:0000256" key="1">
    <source>
        <dbReference type="ARBA" id="ARBA00022670"/>
    </source>
</evidence>
<evidence type="ECO:0000256" key="2">
    <source>
        <dbReference type="ARBA" id="ARBA00022801"/>
    </source>
</evidence>
<organism evidence="4 5">
    <name type="scientific">Lolium multiflorum</name>
    <name type="common">Italian ryegrass</name>
    <name type="synonym">Lolium perenne subsp. multiflorum</name>
    <dbReference type="NCBI Taxonomy" id="4521"/>
    <lineage>
        <taxon>Eukaryota</taxon>
        <taxon>Viridiplantae</taxon>
        <taxon>Streptophyta</taxon>
        <taxon>Embryophyta</taxon>
        <taxon>Tracheophyta</taxon>
        <taxon>Spermatophyta</taxon>
        <taxon>Magnoliopsida</taxon>
        <taxon>Liliopsida</taxon>
        <taxon>Poales</taxon>
        <taxon>Poaceae</taxon>
        <taxon>BOP clade</taxon>
        <taxon>Pooideae</taxon>
        <taxon>Poodae</taxon>
        <taxon>Poeae</taxon>
        <taxon>Poeae Chloroplast Group 2 (Poeae type)</taxon>
        <taxon>Loliodinae</taxon>
        <taxon>Loliinae</taxon>
        <taxon>Lolium</taxon>
    </lineage>
</organism>
<dbReference type="InterPro" id="IPR033121">
    <property type="entry name" value="PEPTIDASE_A1"/>
</dbReference>
<comment type="caution">
    <text evidence="4">The sequence shown here is derived from an EMBL/GenBank/DDBJ whole genome shotgun (WGS) entry which is preliminary data.</text>
</comment>
<dbReference type="PANTHER" id="PTHR47967:SF67">
    <property type="entry name" value="ASPARTYL PROTEASE AED3-LIKE"/>
    <property type="match status" value="1"/>
</dbReference>